<evidence type="ECO:0000256" key="3">
    <source>
        <dbReference type="ARBA" id="ARBA00022627"/>
    </source>
</evidence>
<feature type="domain" description="Histone deacetylase" evidence="4">
    <location>
        <begin position="58"/>
        <end position="349"/>
    </location>
</feature>
<dbReference type="GO" id="GO:0045150">
    <property type="term" value="P:acetoin catabolic process"/>
    <property type="evidence" value="ECO:0007669"/>
    <property type="project" value="UniProtKB-UniPathway"/>
</dbReference>
<sequence>MRGHSSLAISYRDTKSGGRLCESWPFGLCLGFWVGRRMCSVGLARIAGFEKSGFPAGHPMRPERVYLALKVLEASGVMRGLRIMEFDRDDGDDCVELLRLFHEESYIRFVKKMSDIGEGLLDYGDTPAFPQCYEAYSHVVKASAEMCRVLSQTQHAVNLYGGLHHAQPNRASGFCVFNDVAIAIRTLWAMGLTRIAYIDIDAHHGDGVMYPYYSDPNLLILDFHEDGRYLFPGTGSIEELGEGKGFGKKVNIVLPPHAGDADYLYAFSKIVPSLIRSFKPEVILLQAGVDAHSGDPLTHLDLSDSGYLQLVSSIHSLSHDVCGGRLIAFGGGGYRLGSVARCWAALVAELAGVEPVEPLSAVARRVFGESGHTYEEVGVSTRQREVLSQTLKNIEALISGLSRAGWELNA</sequence>
<dbReference type="GO" id="GO:0040029">
    <property type="term" value="P:epigenetic regulation of gene expression"/>
    <property type="evidence" value="ECO:0007669"/>
    <property type="project" value="TreeGrafter"/>
</dbReference>
<keyword evidence="3" id="KW-0006">Acetoin catabolism</keyword>
<evidence type="ECO:0000259" key="4">
    <source>
        <dbReference type="Pfam" id="PF00850"/>
    </source>
</evidence>
<reference evidence="5 6" key="1">
    <citation type="submission" date="2017-04" db="EMBL/GenBank/DDBJ databases">
        <title>Novel microbial lineages endemic to geothermal iron-oxide mats fill important gaps in the evolutionary history of Archaea.</title>
        <authorList>
            <person name="Jay Z.J."/>
            <person name="Beam J.P."/>
            <person name="Dlakic M."/>
            <person name="Rusch D.B."/>
            <person name="Kozubal M.A."/>
            <person name="Inskeep W.P."/>
        </authorList>
    </citation>
    <scope>NUCLEOTIDE SEQUENCE [LARGE SCALE GENOMIC DNA]</scope>
    <source>
        <strain evidence="5">BE_D</strain>
    </source>
</reference>
<dbReference type="InterPro" id="IPR003085">
    <property type="entry name" value="AcuC"/>
</dbReference>
<evidence type="ECO:0000313" key="5">
    <source>
        <dbReference type="EMBL" id="PSO09177.1"/>
    </source>
</evidence>
<dbReference type="InterPro" id="IPR037138">
    <property type="entry name" value="His_deacetylse_dom_sf"/>
</dbReference>
<dbReference type="Pfam" id="PF00850">
    <property type="entry name" value="Hist_deacetyl"/>
    <property type="match status" value="1"/>
</dbReference>
<dbReference type="InterPro" id="IPR023696">
    <property type="entry name" value="Ureohydrolase_dom_sf"/>
</dbReference>
<organism evidence="5 6">
    <name type="scientific">Candidatus Marsarchaeota G2 archaeon BE_D</name>
    <dbReference type="NCBI Taxonomy" id="1978158"/>
    <lineage>
        <taxon>Archaea</taxon>
        <taxon>Candidatus Marsarchaeota</taxon>
        <taxon>Candidatus Marsarchaeota group 2</taxon>
    </lineage>
</organism>
<dbReference type="PANTHER" id="PTHR10625:SF10">
    <property type="entry name" value="HISTONE DEACETYLASE HDAC1"/>
    <property type="match status" value="1"/>
</dbReference>
<proteinExistence type="predicted"/>
<gene>
    <name evidence="5" type="ORF">B9Q04_01730</name>
</gene>
<name>A0A2R6CE58_9ARCH</name>
<dbReference type="InterPro" id="IPR023801">
    <property type="entry name" value="His_deacetylse_dom"/>
</dbReference>
<dbReference type="InterPro" id="IPR000286">
    <property type="entry name" value="HDACs"/>
</dbReference>
<evidence type="ECO:0000313" key="6">
    <source>
        <dbReference type="Proteomes" id="UP000242015"/>
    </source>
</evidence>
<dbReference type="SUPFAM" id="SSF52768">
    <property type="entry name" value="Arginase/deacetylase"/>
    <property type="match status" value="1"/>
</dbReference>
<dbReference type="Gene3D" id="3.40.800.20">
    <property type="entry name" value="Histone deacetylase domain"/>
    <property type="match status" value="1"/>
</dbReference>
<evidence type="ECO:0000256" key="1">
    <source>
        <dbReference type="ARBA" id="ARBA00005101"/>
    </source>
</evidence>
<dbReference type="PRINTS" id="PR01270">
    <property type="entry name" value="HDASUPER"/>
</dbReference>
<dbReference type="UniPathway" id="UPA00040"/>
<comment type="caution">
    <text evidence="5">The sequence shown here is derived from an EMBL/GenBank/DDBJ whole genome shotgun (WGS) entry which is preliminary data.</text>
</comment>
<protein>
    <recommendedName>
        <fullName evidence="2">Acetoin utilization protein AcuC</fullName>
    </recommendedName>
</protein>
<dbReference type="Proteomes" id="UP000242015">
    <property type="component" value="Unassembled WGS sequence"/>
</dbReference>
<dbReference type="AlphaFoldDB" id="A0A2R6CE58"/>
<dbReference type="PANTHER" id="PTHR10625">
    <property type="entry name" value="HISTONE DEACETYLASE HDAC1-RELATED"/>
    <property type="match status" value="1"/>
</dbReference>
<dbReference type="CDD" id="cd09994">
    <property type="entry name" value="HDAC_AcuC_like"/>
    <property type="match status" value="1"/>
</dbReference>
<evidence type="ECO:0000256" key="2">
    <source>
        <dbReference type="ARBA" id="ARBA00020218"/>
    </source>
</evidence>
<accession>A0A2R6CE58</accession>
<dbReference type="GO" id="GO:0004407">
    <property type="term" value="F:histone deacetylase activity"/>
    <property type="evidence" value="ECO:0007669"/>
    <property type="project" value="TreeGrafter"/>
</dbReference>
<comment type="pathway">
    <text evidence="1">Ketone degradation; acetoin degradation.</text>
</comment>
<dbReference type="EMBL" id="NEXF01000018">
    <property type="protein sequence ID" value="PSO09177.1"/>
    <property type="molecule type" value="Genomic_DNA"/>
</dbReference>